<comment type="similarity">
    <text evidence="1">Belongs to the 'phage' integrase family.</text>
</comment>
<dbReference type="Pfam" id="PF00589">
    <property type="entry name" value="Phage_integrase"/>
    <property type="match status" value="1"/>
</dbReference>
<evidence type="ECO:0000313" key="6">
    <source>
        <dbReference type="Proteomes" id="UP001499967"/>
    </source>
</evidence>
<protein>
    <recommendedName>
        <fullName evidence="4">Tyr recombinase domain-containing protein</fullName>
    </recommendedName>
</protein>
<dbReference type="InterPro" id="IPR010998">
    <property type="entry name" value="Integrase_recombinase_N"/>
</dbReference>
<dbReference type="Proteomes" id="UP001499967">
    <property type="component" value="Unassembled WGS sequence"/>
</dbReference>
<dbReference type="SUPFAM" id="SSF56349">
    <property type="entry name" value="DNA breaking-rejoining enzymes"/>
    <property type="match status" value="1"/>
</dbReference>
<keyword evidence="3" id="KW-0233">DNA recombination</keyword>
<comment type="caution">
    <text evidence="5">The sequence shown here is derived from an EMBL/GenBank/DDBJ whole genome shotgun (WGS) entry which is preliminary data.</text>
</comment>
<sequence length="341" mass="37193">MSADPERIATARLLLDQLGVTLDDLNHANTTPPDQAASVPTLAEYLPHVIAAAGPGANRTYGNYWRKMLAAWGDRQLDQITASDIEALQHAAAATARSRRNSRHGRHAGEHVIAAARAIYTRAIADNLIAPGASPAHRVNKPRRLPSTRRALTAHELDEINIAARTSGNDVILDALLLRLHTETACRRGGALALRLCDLDTEHCLIQLREKGSTVRWQPVSPALAKSLAEHAAGRDAVLSTDPLLRYRDGRALSSRRYDHLWKRLGQQLPWVAAQGISTHWLRHTTLTWVERHYGYGIARAYAGHTNSVGPATTTYIKADLQAVATALAAMTGHPHPLAHS</sequence>
<dbReference type="PANTHER" id="PTHR30349">
    <property type="entry name" value="PHAGE INTEGRASE-RELATED"/>
    <property type="match status" value="1"/>
</dbReference>
<proteinExistence type="inferred from homology"/>
<dbReference type="Gene3D" id="1.10.443.10">
    <property type="entry name" value="Intergrase catalytic core"/>
    <property type="match status" value="1"/>
</dbReference>
<evidence type="ECO:0000256" key="2">
    <source>
        <dbReference type="ARBA" id="ARBA00023125"/>
    </source>
</evidence>
<dbReference type="InterPro" id="IPR011010">
    <property type="entry name" value="DNA_brk_join_enz"/>
</dbReference>
<gene>
    <name evidence="5" type="ORF">GCM10009559_05240</name>
</gene>
<name>A0ABP3ZII1_9PSEU</name>
<evidence type="ECO:0000259" key="4">
    <source>
        <dbReference type="PROSITE" id="PS51898"/>
    </source>
</evidence>
<keyword evidence="6" id="KW-1185">Reference proteome</keyword>
<accession>A0ABP3ZII1</accession>
<keyword evidence="2" id="KW-0238">DNA-binding</keyword>
<dbReference type="InterPro" id="IPR050090">
    <property type="entry name" value="Tyrosine_recombinase_XerCD"/>
</dbReference>
<dbReference type="PROSITE" id="PS51898">
    <property type="entry name" value="TYR_RECOMBINASE"/>
    <property type="match status" value="1"/>
</dbReference>
<dbReference type="Gene3D" id="1.10.150.130">
    <property type="match status" value="1"/>
</dbReference>
<evidence type="ECO:0000256" key="3">
    <source>
        <dbReference type="ARBA" id="ARBA00023172"/>
    </source>
</evidence>
<dbReference type="PANTHER" id="PTHR30349:SF64">
    <property type="entry name" value="PROPHAGE INTEGRASE INTD-RELATED"/>
    <property type="match status" value="1"/>
</dbReference>
<dbReference type="RefSeq" id="WP_343938452.1">
    <property type="nucleotide sequence ID" value="NZ_BAAAHP010000014.1"/>
</dbReference>
<dbReference type="CDD" id="cd00397">
    <property type="entry name" value="DNA_BRE_C"/>
    <property type="match status" value="1"/>
</dbReference>
<reference evidence="6" key="1">
    <citation type="journal article" date="2019" name="Int. J. Syst. Evol. Microbiol.">
        <title>The Global Catalogue of Microorganisms (GCM) 10K type strain sequencing project: providing services to taxonomists for standard genome sequencing and annotation.</title>
        <authorList>
            <consortium name="The Broad Institute Genomics Platform"/>
            <consortium name="The Broad Institute Genome Sequencing Center for Infectious Disease"/>
            <person name="Wu L."/>
            <person name="Ma J."/>
        </authorList>
    </citation>
    <scope>NUCLEOTIDE SEQUENCE [LARGE SCALE GENOMIC DNA]</scope>
    <source>
        <strain evidence="6">JCM 11117</strain>
    </source>
</reference>
<organism evidence="5 6">
    <name type="scientific">Pseudonocardia zijingensis</name>
    <dbReference type="NCBI Taxonomy" id="153376"/>
    <lineage>
        <taxon>Bacteria</taxon>
        <taxon>Bacillati</taxon>
        <taxon>Actinomycetota</taxon>
        <taxon>Actinomycetes</taxon>
        <taxon>Pseudonocardiales</taxon>
        <taxon>Pseudonocardiaceae</taxon>
        <taxon>Pseudonocardia</taxon>
    </lineage>
</organism>
<evidence type="ECO:0000256" key="1">
    <source>
        <dbReference type="ARBA" id="ARBA00008857"/>
    </source>
</evidence>
<feature type="domain" description="Tyr recombinase" evidence="4">
    <location>
        <begin position="147"/>
        <end position="329"/>
    </location>
</feature>
<evidence type="ECO:0000313" key="5">
    <source>
        <dbReference type="EMBL" id="GAA0922044.1"/>
    </source>
</evidence>
<dbReference type="InterPro" id="IPR013762">
    <property type="entry name" value="Integrase-like_cat_sf"/>
</dbReference>
<dbReference type="EMBL" id="BAAAHP010000014">
    <property type="protein sequence ID" value="GAA0922044.1"/>
    <property type="molecule type" value="Genomic_DNA"/>
</dbReference>
<dbReference type="InterPro" id="IPR002104">
    <property type="entry name" value="Integrase_catalytic"/>
</dbReference>